<dbReference type="RefSeq" id="XP_056793753.1">
    <property type="nucleotide sequence ID" value="XM_056931722.1"/>
</dbReference>
<dbReference type="GeneID" id="81621971"/>
<evidence type="ECO:0000313" key="2">
    <source>
        <dbReference type="EMBL" id="KAJ5493373.1"/>
    </source>
</evidence>
<dbReference type="Proteomes" id="UP001148312">
    <property type="component" value="Unassembled WGS sequence"/>
</dbReference>
<sequence>MRSSSGRSSSKSFWSVSSWKARLKRKYRKQSAISTDEDFHSARPSPALDLVRVSQVTLREQNDNQTQYSSSLYSKDDDPNPPVGPTGKPFFTEHPGVGYPFGHKSLDTFSHVRQPFFQESQAAAGTIKAPCPWDASAFAVGCHEGGLASTPNLPGCSAGEISAHSLPKLSRQFSFERLLWVFPRVYAMAKVVQAMCLSYGAEVRSHLTFWIKRAEKEVRTGDLATLVENVNNLFYALYSRVTLELAGIELVTLYQAEHPPRSVPPAYSPLSTLPVADHIHRLLLACKETLDKTNVCGYVDQEVVSMWQEVLTQRLIVKGLYSPSYPDNVIGYRQFTYNVLSDHQSEYVTRWVSMVPFFYSIPPNILIAISEKWFTVADRTTMPDDIPASDLPFTDLRVANPVLWEKDLVLDYRLAALASLEGKSIGDVRRENPRSRLLNLAKCRKCICPSTCGCARGCTIEVEKPCICSERYVRLITSRLCKSPGRFQFSIRTTTAARACWQGLAMLRRDVSTETLMFEWSETFSVFELEVQKERWGRSL</sequence>
<feature type="compositionally biased region" description="Low complexity" evidence="1">
    <location>
        <begin position="1"/>
        <end position="18"/>
    </location>
</feature>
<evidence type="ECO:0000313" key="3">
    <source>
        <dbReference type="Proteomes" id="UP001148312"/>
    </source>
</evidence>
<reference evidence="2" key="2">
    <citation type="journal article" date="2023" name="IMA Fungus">
        <title>Comparative genomic study of the Penicillium genus elucidates a diverse pangenome and 15 lateral gene transfer events.</title>
        <authorList>
            <person name="Petersen C."/>
            <person name="Sorensen T."/>
            <person name="Nielsen M.R."/>
            <person name="Sondergaard T.E."/>
            <person name="Sorensen J.L."/>
            <person name="Fitzpatrick D.A."/>
            <person name="Frisvad J.C."/>
            <person name="Nielsen K.L."/>
        </authorList>
    </citation>
    <scope>NUCLEOTIDE SEQUENCE</scope>
    <source>
        <strain evidence="2">IBT 30728</strain>
    </source>
</reference>
<protein>
    <submittedName>
        <fullName evidence="2">Uncharacterized protein</fullName>
    </submittedName>
</protein>
<dbReference type="AlphaFoldDB" id="A0A9X0C0D7"/>
<feature type="region of interest" description="Disordered" evidence="1">
    <location>
        <begin position="58"/>
        <end position="90"/>
    </location>
</feature>
<keyword evidence="3" id="KW-1185">Reference proteome</keyword>
<organism evidence="2 3">
    <name type="scientific">Penicillium diatomitis</name>
    <dbReference type="NCBI Taxonomy" id="2819901"/>
    <lineage>
        <taxon>Eukaryota</taxon>
        <taxon>Fungi</taxon>
        <taxon>Dikarya</taxon>
        <taxon>Ascomycota</taxon>
        <taxon>Pezizomycotina</taxon>
        <taxon>Eurotiomycetes</taxon>
        <taxon>Eurotiomycetidae</taxon>
        <taxon>Eurotiales</taxon>
        <taxon>Aspergillaceae</taxon>
        <taxon>Penicillium</taxon>
    </lineage>
</organism>
<feature type="region of interest" description="Disordered" evidence="1">
    <location>
        <begin position="1"/>
        <end position="23"/>
    </location>
</feature>
<gene>
    <name evidence="2" type="ORF">N7539_002119</name>
</gene>
<feature type="compositionally biased region" description="Polar residues" evidence="1">
    <location>
        <begin position="58"/>
        <end position="73"/>
    </location>
</feature>
<accession>A0A9X0C0D7</accession>
<evidence type="ECO:0000256" key="1">
    <source>
        <dbReference type="SAM" id="MobiDB-lite"/>
    </source>
</evidence>
<comment type="caution">
    <text evidence="2">The sequence shown here is derived from an EMBL/GenBank/DDBJ whole genome shotgun (WGS) entry which is preliminary data.</text>
</comment>
<dbReference type="EMBL" id="JAPWDQ010000002">
    <property type="protein sequence ID" value="KAJ5493373.1"/>
    <property type="molecule type" value="Genomic_DNA"/>
</dbReference>
<reference evidence="2" key="1">
    <citation type="submission" date="2022-12" db="EMBL/GenBank/DDBJ databases">
        <authorList>
            <person name="Petersen C."/>
        </authorList>
    </citation>
    <scope>NUCLEOTIDE SEQUENCE</scope>
    <source>
        <strain evidence="2">IBT 30728</strain>
    </source>
</reference>
<proteinExistence type="predicted"/>
<name>A0A9X0C0D7_9EURO</name>